<dbReference type="SUPFAM" id="SSF52540">
    <property type="entry name" value="P-loop containing nucleoside triphosphate hydrolases"/>
    <property type="match status" value="1"/>
</dbReference>
<dbReference type="PROSITE" id="PS50045">
    <property type="entry name" value="SIGMA54_INTERACT_4"/>
    <property type="match status" value="1"/>
</dbReference>
<dbReference type="InterPro" id="IPR025662">
    <property type="entry name" value="Sigma_54_int_dom_ATP-bd_1"/>
</dbReference>
<keyword evidence="4" id="KW-0238">DNA-binding</keyword>
<gene>
    <name evidence="8" type="ORF">MNBD_GAMMA09-1931</name>
</gene>
<organism evidence="8">
    <name type="scientific">hydrothermal vent metagenome</name>
    <dbReference type="NCBI Taxonomy" id="652676"/>
    <lineage>
        <taxon>unclassified sequences</taxon>
        <taxon>metagenomes</taxon>
        <taxon>ecological metagenomes</taxon>
    </lineage>
</organism>
<dbReference type="SUPFAM" id="SSF52172">
    <property type="entry name" value="CheY-like"/>
    <property type="match status" value="1"/>
</dbReference>
<dbReference type="InterPro" id="IPR002078">
    <property type="entry name" value="Sigma_54_int"/>
</dbReference>
<dbReference type="PANTHER" id="PTHR32071:SF117">
    <property type="entry name" value="PTS-DEPENDENT DIHYDROXYACETONE KINASE OPERON REGULATORY PROTEIN-RELATED"/>
    <property type="match status" value="1"/>
</dbReference>
<dbReference type="PROSITE" id="PS00688">
    <property type="entry name" value="SIGMA54_INTERACT_3"/>
    <property type="match status" value="1"/>
</dbReference>
<dbReference type="Gene3D" id="1.10.8.60">
    <property type="match status" value="1"/>
</dbReference>
<dbReference type="Pfam" id="PF25601">
    <property type="entry name" value="AAA_lid_14"/>
    <property type="match status" value="1"/>
</dbReference>
<evidence type="ECO:0000259" key="7">
    <source>
        <dbReference type="PROSITE" id="PS50110"/>
    </source>
</evidence>
<dbReference type="Gene3D" id="3.40.50.2300">
    <property type="match status" value="1"/>
</dbReference>
<feature type="domain" description="Sigma-54 factor interaction" evidence="6">
    <location>
        <begin position="154"/>
        <end position="381"/>
    </location>
</feature>
<evidence type="ECO:0000259" key="6">
    <source>
        <dbReference type="PROSITE" id="PS50045"/>
    </source>
</evidence>
<dbReference type="PANTHER" id="PTHR32071">
    <property type="entry name" value="TRANSCRIPTIONAL REGULATORY PROTEIN"/>
    <property type="match status" value="1"/>
</dbReference>
<accession>A0A3B0XW69</accession>
<dbReference type="GO" id="GO:0000160">
    <property type="term" value="P:phosphorelay signal transduction system"/>
    <property type="evidence" value="ECO:0007669"/>
    <property type="project" value="InterPro"/>
</dbReference>
<evidence type="ECO:0000256" key="5">
    <source>
        <dbReference type="ARBA" id="ARBA00023163"/>
    </source>
</evidence>
<dbReference type="InterPro" id="IPR002197">
    <property type="entry name" value="HTH_Fis"/>
</dbReference>
<dbReference type="SUPFAM" id="SSF46689">
    <property type="entry name" value="Homeodomain-like"/>
    <property type="match status" value="1"/>
</dbReference>
<dbReference type="FunFam" id="3.40.50.300:FF:000006">
    <property type="entry name" value="DNA-binding transcriptional regulator NtrC"/>
    <property type="match status" value="1"/>
</dbReference>
<dbReference type="CDD" id="cd00156">
    <property type="entry name" value="REC"/>
    <property type="match status" value="1"/>
</dbReference>
<evidence type="ECO:0000256" key="2">
    <source>
        <dbReference type="ARBA" id="ARBA00022840"/>
    </source>
</evidence>
<dbReference type="Gene3D" id="3.40.50.300">
    <property type="entry name" value="P-loop containing nucleotide triphosphate hydrolases"/>
    <property type="match status" value="1"/>
</dbReference>
<reference evidence="8" key="1">
    <citation type="submission" date="2018-06" db="EMBL/GenBank/DDBJ databases">
        <authorList>
            <person name="Zhirakovskaya E."/>
        </authorList>
    </citation>
    <scope>NUCLEOTIDE SEQUENCE</scope>
</reference>
<name>A0A3B0XW69_9ZZZZ</name>
<keyword evidence="5" id="KW-0804">Transcription</keyword>
<evidence type="ECO:0000313" key="8">
    <source>
        <dbReference type="EMBL" id="VAW68960.1"/>
    </source>
</evidence>
<dbReference type="GO" id="GO:0006355">
    <property type="term" value="P:regulation of DNA-templated transcription"/>
    <property type="evidence" value="ECO:0007669"/>
    <property type="project" value="InterPro"/>
</dbReference>
<keyword evidence="2" id="KW-0067">ATP-binding</keyword>
<dbReference type="PROSITE" id="PS50110">
    <property type="entry name" value="RESPONSE_REGULATORY"/>
    <property type="match status" value="1"/>
</dbReference>
<keyword evidence="3" id="KW-0805">Transcription regulation</keyword>
<dbReference type="AlphaFoldDB" id="A0A3B0XW69"/>
<dbReference type="Pfam" id="PF02954">
    <property type="entry name" value="HTH_8"/>
    <property type="match status" value="1"/>
</dbReference>
<dbReference type="Pfam" id="PF00072">
    <property type="entry name" value="Response_reg"/>
    <property type="match status" value="1"/>
</dbReference>
<evidence type="ECO:0000256" key="3">
    <source>
        <dbReference type="ARBA" id="ARBA00023015"/>
    </source>
</evidence>
<dbReference type="GO" id="GO:0043565">
    <property type="term" value="F:sequence-specific DNA binding"/>
    <property type="evidence" value="ECO:0007669"/>
    <property type="project" value="InterPro"/>
</dbReference>
<dbReference type="Pfam" id="PF00158">
    <property type="entry name" value="Sigma54_activat"/>
    <property type="match status" value="1"/>
</dbReference>
<evidence type="ECO:0000256" key="4">
    <source>
        <dbReference type="ARBA" id="ARBA00023125"/>
    </source>
</evidence>
<proteinExistence type="predicted"/>
<dbReference type="PROSITE" id="PS00675">
    <property type="entry name" value="SIGMA54_INTERACT_1"/>
    <property type="match status" value="1"/>
</dbReference>
<evidence type="ECO:0000256" key="1">
    <source>
        <dbReference type="ARBA" id="ARBA00022741"/>
    </source>
</evidence>
<dbReference type="EMBL" id="UOFI01000140">
    <property type="protein sequence ID" value="VAW68960.1"/>
    <property type="molecule type" value="Genomic_DNA"/>
</dbReference>
<dbReference type="SMART" id="SM00448">
    <property type="entry name" value="REC"/>
    <property type="match status" value="1"/>
</dbReference>
<sequence>MSEALDGVIDQTIHKPSVLLIDDDPLITESLGFILTKHYQVSSAESRAQAKRLLADHHFKPDLALVDLGLPPLPHEPEEGFALIEDLLAHDSQIKILVLSGQSDESNMHHALTLGAVDFIPKPADPTLLQTRIKHHLMLRQVEALKQPEQVTEIVGNSSSITSLREQISQFATSEFPVLIEGESGTGKELVARALHQQSSRTGKPYLVINCAAIAPELLEAQLFGHSKGAFTGADKARKGFFEEADSGTLFLDEIGEMAYELQAKLLRVLESGEFYRVGETRCIKSKARIVAATNKFLQQEVANGNFRSDLFHRLSILKIHIPAVHERENDSILLLQHFLSFYAGSMKPVRLDSQAEKIWKAYDFPGNVRELRNIVIRLCTKHPGQTITPQQLQMEFEQQLSAGPHSHIKNEIFSSQIIRQQITDNNLNLNQLLRELEEFVIQQAMSLYNGNISEVAKSLQINRTTLYSRMHKNKLK</sequence>
<dbReference type="InterPro" id="IPR009057">
    <property type="entry name" value="Homeodomain-like_sf"/>
</dbReference>
<dbReference type="InterPro" id="IPR025944">
    <property type="entry name" value="Sigma_54_int_dom_CS"/>
</dbReference>
<dbReference type="Gene3D" id="1.10.10.60">
    <property type="entry name" value="Homeodomain-like"/>
    <property type="match status" value="1"/>
</dbReference>
<keyword evidence="1" id="KW-0547">Nucleotide-binding</keyword>
<dbReference type="InterPro" id="IPR003593">
    <property type="entry name" value="AAA+_ATPase"/>
</dbReference>
<dbReference type="InterPro" id="IPR058031">
    <property type="entry name" value="AAA_lid_NorR"/>
</dbReference>
<dbReference type="InterPro" id="IPR011006">
    <property type="entry name" value="CheY-like_superfamily"/>
</dbReference>
<protein>
    <submittedName>
        <fullName evidence="8">Two-component system response regulator protein</fullName>
    </submittedName>
</protein>
<dbReference type="InterPro" id="IPR001789">
    <property type="entry name" value="Sig_transdc_resp-reg_receiver"/>
</dbReference>
<dbReference type="InterPro" id="IPR027417">
    <property type="entry name" value="P-loop_NTPase"/>
</dbReference>
<dbReference type="GO" id="GO:0005524">
    <property type="term" value="F:ATP binding"/>
    <property type="evidence" value="ECO:0007669"/>
    <property type="project" value="UniProtKB-KW"/>
</dbReference>
<dbReference type="CDD" id="cd00009">
    <property type="entry name" value="AAA"/>
    <property type="match status" value="1"/>
</dbReference>
<feature type="domain" description="Response regulatory" evidence="7">
    <location>
        <begin position="17"/>
        <end position="137"/>
    </location>
</feature>
<dbReference type="SMART" id="SM00382">
    <property type="entry name" value="AAA"/>
    <property type="match status" value="1"/>
</dbReference>